<sequence>MSSSSLETQGARVSVVPCLESSSHILVRNGQRLKRHIVQSAMCSICTKRPKSIIHLMRDCIKDIVPHLIDIIIRWFPLTLSFVKVNSNGTVNKTSGEAIVEGR</sequence>
<dbReference type="Proteomes" id="UP000257109">
    <property type="component" value="Unassembled WGS sequence"/>
</dbReference>
<accession>A0A371FY04</accession>
<name>A0A371FY04_MUCPR</name>
<dbReference type="AlphaFoldDB" id="A0A371FY04"/>
<gene>
    <name evidence="1" type="ORF">CR513_35917</name>
</gene>
<evidence type="ECO:0000313" key="1">
    <source>
        <dbReference type="EMBL" id="RDX83196.1"/>
    </source>
</evidence>
<protein>
    <submittedName>
        <fullName evidence="1">Uncharacterized protein</fullName>
    </submittedName>
</protein>
<dbReference type="EMBL" id="QJKJ01007431">
    <property type="protein sequence ID" value="RDX83196.1"/>
    <property type="molecule type" value="Genomic_DNA"/>
</dbReference>
<feature type="non-terminal residue" evidence="1">
    <location>
        <position position="1"/>
    </location>
</feature>
<comment type="caution">
    <text evidence="1">The sequence shown here is derived from an EMBL/GenBank/DDBJ whole genome shotgun (WGS) entry which is preliminary data.</text>
</comment>
<evidence type="ECO:0000313" key="2">
    <source>
        <dbReference type="Proteomes" id="UP000257109"/>
    </source>
</evidence>
<keyword evidence="2" id="KW-1185">Reference proteome</keyword>
<proteinExistence type="predicted"/>
<feature type="non-terminal residue" evidence="1">
    <location>
        <position position="103"/>
    </location>
</feature>
<reference evidence="1" key="1">
    <citation type="submission" date="2018-05" db="EMBL/GenBank/DDBJ databases">
        <title>Draft genome of Mucuna pruriens seed.</title>
        <authorList>
            <person name="Nnadi N.E."/>
            <person name="Vos R."/>
            <person name="Hasami M.H."/>
            <person name="Devisetty U.K."/>
            <person name="Aguiy J.C."/>
        </authorList>
    </citation>
    <scope>NUCLEOTIDE SEQUENCE [LARGE SCALE GENOMIC DNA]</scope>
    <source>
        <strain evidence="1">JCA_2017</strain>
    </source>
</reference>
<organism evidence="1 2">
    <name type="scientific">Mucuna pruriens</name>
    <name type="common">Velvet bean</name>
    <name type="synonym">Dolichos pruriens</name>
    <dbReference type="NCBI Taxonomy" id="157652"/>
    <lineage>
        <taxon>Eukaryota</taxon>
        <taxon>Viridiplantae</taxon>
        <taxon>Streptophyta</taxon>
        <taxon>Embryophyta</taxon>
        <taxon>Tracheophyta</taxon>
        <taxon>Spermatophyta</taxon>
        <taxon>Magnoliopsida</taxon>
        <taxon>eudicotyledons</taxon>
        <taxon>Gunneridae</taxon>
        <taxon>Pentapetalae</taxon>
        <taxon>rosids</taxon>
        <taxon>fabids</taxon>
        <taxon>Fabales</taxon>
        <taxon>Fabaceae</taxon>
        <taxon>Papilionoideae</taxon>
        <taxon>50 kb inversion clade</taxon>
        <taxon>NPAAA clade</taxon>
        <taxon>indigoferoid/millettioid clade</taxon>
        <taxon>Phaseoleae</taxon>
        <taxon>Mucuna</taxon>
    </lineage>
</organism>